<dbReference type="PANTHER" id="PTHR34801:SF6">
    <property type="entry name" value="SLL1620 PROTEIN"/>
    <property type="match status" value="1"/>
</dbReference>
<feature type="transmembrane region" description="Helical" evidence="1">
    <location>
        <begin position="12"/>
        <end position="31"/>
    </location>
</feature>
<accession>A0AAW9R0I0</accession>
<organism evidence="2 3">
    <name type="scientific">Pannus brasiliensis CCIBt3594</name>
    <dbReference type="NCBI Taxonomy" id="1427578"/>
    <lineage>
        <taxon>Bacteria</taxon>
        <taxon>Bacillati</taxon>
        <taxon>Cyanobacteriota</taxon>
        <taxon>Cyanophyceae</taxon>
        <taxon>Oscillatoriophycideae</taxon>
        <taxon>Chroococcales</taxon>
        <taxon>Microcystaceae</taxon>
        <taxon>Pannus</taxon>
    </lineage>
</organism>
<dbReference type="AlphaFoldDB" id="A0AAW9R0I0"/>
<dbReference type="RefSeq" id="WP_332867241.1">
    <property type="nucleotide sequence ID" value="NZ_JBAFSM010000059.1"/>
</dbReference>
<keyword evidence="1" id="KW-0472">Membrane</keyword>
<name>A0AAW9R0I0_9CHRO</name>
<evidence type="ECO:0000313" key="3">
    <source>
        <dbReference type="Proteomes" id="UP001328733"/>
    </source>
</evidence>
<dbReference type="Proteomes" id="UP001328733">
    <property type="component" value="Unassembled WGS sequence"/>
</dbReference>
<keyword evidence="1" id="KW-0812">Transmembrane</keyword>
<gene>
    <name evidence="2" type="ORF">V0288_21730</name>
</gene>
<dbReference type="InterPro" id="IPR010865">
    <property type="entry name" value="DUF1499"/>
</dbReference>
<sequence>MNPTSTPKKRPLLPIALLAIVLVWVGIRLFFPDIPSPFAGSRPDTLGVVSGKLHPCPNTPNCVSSQSADVVHSIEPIPYTGTPGEAIEKIAAIVESQPRTKIIARESNYLYAEFASQWMGFVDDVEFYADPDKKAIEVRSASRLGESDLNVNRQRVETIRSLF</sequence>
<evidence type="ECO:0000256" key="1">
    <source>
        <dbReference type="SAM" id="Phobius"/>
    </source>
</evidence>
<dbReference type="Pfam" id="PF07386">
    <property type="entry name" value="DUF1499"/>
    <property type="match status" value="1"/>
</dbReference>
<protein>
    <submittedName>
        <fullName evidence="2">DUF1499 domain-containing protein</fullName>
    </submittedName>
</protein>
<reference evidence="2 3" key="1">
    <citation type="submission" date="2024-01" db="EMBL/GenBank/DDBJ databases">
        <title>Genomic insights into the taxonomy and metabolism of the cyanobacterium Pannus brasiliensis CCIBt3594.</title>
        <authorList>
            <person name="Machado M."/>
            <person name="Botero N.B."/>
            <person name="Andreote A.P.D."/>
            <person name="Feitosa A.M.T."/>
            <person name="Popin R."/>
            <person name="Sivonen K."/>
            <person name="Fiore M.F."/>
        </authorList>
    </citation>
    <scope>NUCLEOTIDE SEQUENCE [LARGE SCALE GENOMIC DNA]</scope>
    <source>
        <strain evidence="2 3">CCIBt3594</strain>
    </source>
</reference>
<proteinExistence type="predicted"/>
<keyword evidence="1" id="KW-1133">Transmembrane helix</keyword>
<dbReference type="PANTHER" id="PTHR34801">
    <property type="entry name" value="EXPRESSED PROTEIN"/>
    <property type="match status" value="1"/>
</dbReference>
<comment type="caution">
    <text evidence="2">The sequence shown here is derived from an EMBL/GenBank/DDBJ whole genome shotgun (WGS) entry which is preliminary data.</text>
</comment>
<keyword evidence="3" id="KW-1185">Reference proteome</keyword>
<evidence type="ECO:0000313" key="2">
    <source>
        <dbReference type="EMBL" id="MEG3439763.1"/>
    </source>
</evidence>
<dbReference type="EMBL" id="JBAFSM010000059">
    <property type="protein sequence ID" value="MEG3439763.1"/>
    <property type="molecule type" value="Genomic_DNA"/>
</dbReference>